<evidence type="ECO:0000259" key="1">
    <source>
        <dbReference type="Pfam" id="PF11860"/>
    </source>
</evidence>
<dbReference type="EMBL" id="LR798303">
    <property type="protein sequence ID" value="CAB5222686.1"/>
    <property type="molecule type" value="Genomic_DNA"/>
</dbReference>
<reference evidence="2" key="1">
    <citation type="submission" date="2020-05" db="EMBL/GenBank/DDBJ databases">
        <authorList>
            <person name="Chiriac C."/>
            <person name="Salcher M."/>
            <person name="Ghai R."/>
            <person name="Kavagutti S V."/>
        </authorList>
    </citation>
    <scope>NUCLEOTIDE SEQUENCE</scope>
</reference>
<proteinExistence type="predicted"/>
<dbReference type="Pfam" id="PF11860">
    <property type="entry name" value="Muramidase"/>
    <property type="match status" value="1"/>
</dbReference>
<organism evidence="2">
    <name type="scientific">uncultured Caudovirales phage</name>
    <dbReference type="NCBI Taxonomy" id="2100421"/>
    <lineage>
        <taxon>Viruses</taxon>
        <taxon>Duplodnaviria</taxon>
        <taxon>Heunggongvirae</taxon>
        <taxon>Uroviricota</taxon>
        <taxon>Caudoviricetes</taxon>
        <taxon>Peduoviridae</taxon>
        <taxon>Maltschvirus</taxon>
        <taxon>Maltschvirus maltsch</taxon>
    </lineage>
</organism>
<accession>A0A6J7WXE1</accession>
<protein>
    <submittedName>
        <fullName evidence="2">N-acetylmuramidase</fullName>
    </submittedName>
</protein>
<dbReference type="InterPro" id="IPR024408">
    <property type="entry name" value="Muramidase"/>
</dbReference>
<gene>
    <name evidence="2" type="ORF">UFOVP368_26</name>
</gene>
<feature type="domain" description="N-acetylmuramidase" evidence="1">
    <location>
        <begin position="91"/>
        <end position="257"/>
    </location>
</feature>
<evidence type="ECO:0000313" key="2">
    <source>
        <dbReference type="EMBL" id="CAB5222686.1"/>
    </source>
</evidence>
<sequence length="258" mass="27953">MSFWNRIKEIAAVANVRKPVPNAVPAREVSPPARPIQAPILPSGNPIPVAAAVTLPPVTHPNAVSFVNLKAPALTLADKINAAEKLGVSVKHINMLLKVESGGSSFDDKGRPIILYEPHIFHRRTGGKWSPSSFSYTKWGAQPYPKSFDGRWSQMEAAAKVDRNAALESASWGLFQVMGFHWQALGYASVLDFATAMTSGEPAQLDAMVRFINANGLKAKLQACRAGVPDSCRAFARGYNGAGYEKNDYHTKLARALK</sequence>
<name>A0A6J7WXE1_9CAUD</name>